<keyword evidence="1" id="KW-1133">Transmembrane helix</keyword>
<dbReference type="Proteomes" id="UP001596163">
    <property type="component" value="Unassembled WGS sequence"/>
</dbReference>
<feature type="transmembrane region" description="Helical" evidence="1">
    <location>
        <begin position="86"/>
        <end position="106"/>
    </location>
</feature>
<dbReference type="EMBL" id="JBHSKS010000024">
    <property type="protein sequence ID" value="MFC5193631.1"/>
    <property type="molecule type" value="Genomic_DNA"/>
</dbReference>
<evidence type="ECO:0000313" key="2">
    <source>
        <dbReference type="EMBL" id="MFC5193631.1"/>
    </source>
</evidence>
<gene>
    <name evidence="2" type="ORF">ACFPIK_17795</name>
</gene>
<sequence>MSGFFENLSLKLWWNWLTFLGVGLFAFVFIYRNEIDIVERKHLLGLSIGMFIVGFSHIIAFKSITIFDNGGYWSTKEIVHNTFTKVLFLIGLVISIVFLSLILWNLV</sequence>
<proteinExistence type="predicted"/>
<keyword evidence="3" id="KW-1185">Reference proteome</keyword>
<feature type="transmembrane region" description="Helical" evidence="1">
    <location>
        <begin position="43"/>
        <end position="66"/>
    </location>
</feature>
<feature type="transmembrane region" description="Helical" evidence="1">
    <location>
        <begin position="12"/>
        <end position="31"/>
    </location>
</feature>
<evidence type="ECO:0000256" key="1">
    <source>
        <dbReference type="SAM" id="Phobius"/>
    </source>
</evidence>
<protein>
    <submittedName>
        <fullName evidence="2">Uncharacterized protein</fullName>
    </submittedName>
</protein>
<accession>A0ABW0C1P6</accession>
<keyword evidence="1" id="KW-0812">Transmembrane</keyword>
<keyword evidence="1" id="KW-0472">Membrane</keyword>
<dbReference type="RefSeq" id="WP_377917753.1">
    <property type="nucleotide sequence ID" value="NZ_JBHSKS010000024.1"/>
</dbReference>
<comment type="caution">
    <text evidence="2">The sequence shown here is derived from an EMBL/GenBank/DDBJ whole genome shotgun (WGS) entry which is preliminary data.</text>
</comment>
<organism evidence="2 3">
    <name type="scientific">Algoriphagus aquatilis</name>
    <dbReference type="NCBI Taxonomy" id="490186"/>
    <lineage>
        <taxon>Bacteria</taxon>
        <taxon>Pseudomonadati</taxon>
        <taxon>Bacteroidota</taxon>
        <taxon>Cytophagia</taxon>
        <taxon>Cytophagales</taxon>
        <taxon>Cyclobacteriaceae</taxon>
        <taxon>Algoriphagus</taxon>
    </lineage>
</organism>
<name>A0ABW0C1P6_9BACT</name>
<reference evidence="3" key="1">
    <citation type="journal article" date="2019" name="Int. J. Syst. Evol. Microbiol.">
        <title>The Global Catalogue of Microorganisms (GCM) 10K type strain sequencing project: providing services to taxonomists for standard genome sequencing and annotation.</title>
        <authorList>
            <consortium name="The Broad Institute Genomics Platform"/>
            <consortium name="The Broad Institute Genome Sequencing Center for Infectious Disease"/>
            <person name="Wu L."/>
            <person name="Ma J."/>
        </authorList>
    </citation>
    <scope>NUCLEOTIDE SEQUENCE [LARGE SCALE GENOMIC DNA]</scope>
    <source>
        <strain evidence="3">CGMCC 1.7030</strain>
    </source>
</reference>
<evidence type="ECO:0000313" key="3">
    <source>
        <dbReference type="Proteomes" id="UP001596163"/>
    </source>
</evidence>